<evidence type="ECO:0000259" key="5">
    <source>
        <dbReference type="Pfam" id="PF13966"/>
    </source>
</evidence>
<feature type="coiled-coil region" evidence="1">
    <location>
        <begin position="295"/>
        <end position="340"/>
    </location>
</feature>
<evidence type="ECO:0000313" key="6">
    <source>
        <dbReference type="Proteomes" id="UP000504610"/>
    </source>
</evidence>
<dbReference type="OrthoDB" id="1078726at2759"/>
<dbReference type="CDD" id="cd06222">
    <property type="entry name" value="RNase_H_like"/>
    <property type="match status" value="1"/>
</dbReference>
<dbReference type="InterPro" id="IPR012337">
    <property type="entry name" value="RNaseH-like_sf"/>
</dbReference>
<dbReference type="AlphaFoldDB" id="A0A9W3CUJ8"/>
<proteinExistence type="predicted"/>
<dbReference type="SUPFAM" id="SSF56672">
    <property type="entry name" value="DNA/RNA polymerases"/>
    <property type="match status" value="1"/>
</dbReference>
<dbReference type="InterPro" id="IPR052343">
    <property type="entry name" value="Retrotransposon-Effector_Assoc"/>
</dbReference>
<dbReference type="Gene3D" id="3.30.420.10">
    <property type="entry name" value="Ribonuclease H-like superfamily/Ribonuclease H"/>
    <property type="match status" value="1"/>
</dbReference>
<dbReference type="KEGG" id="rsz:130504547"/>
<dbReference type="InterPro" id="IPR044730">
    <property type="entry name" value="RNase_H-like_dom_plant"/>
</dbReference>
<evidence type="ECO:0000259" key="4">
    <source>
        <dbReference type="Pfam" id="PF13456"/>
    </source>
</evidence>
<dbReference type="InterPro" id="IPR036397">
    <property type="entry name" value="RNaseH_sf"/>
</dbReference>
<dbReference type="InterPro" id="IPR043502">
    <property type="entry name" value="DNA/RNA_pol_sf"/>
</dbReference>
<feature type="region of interest" description="Disordered" evidence="2">
    <location>
        <begin position="97"/>
        <end position="145"/>
    </location>
</feature>
<dbReference type="Pfam" id="PF00078">
    <property type="entry name" value="RVT_1"/>
    <property type="match status" value="1"/>
</dbReference>
<dbReference type="SUPFAM" id="SSF53098">
    <property type="entry name" value="Ribonuclease H-like"/>
    <property type="match status" value="1"/>
</dbReference>
<name>A0A9W3CUJ8_RAPSA</name>
<dbReference type="RefSeq" id="XP_056855144.1">
    <property type="nucleotide sequence ID" value="XM_056999164.1"/>
</dbReference>
<reference evidence="7" key="1">
    <citation type="submission" date="2025-08" db="UniProtKB">
        <authorList>
            <consortium name="RefSeq"/>
        </authorList>
    </citation>
    <scope>IDENTIFICATION</scope>
    <source>
        <tissue evidence="7">Leaf</tissue>
    </source>
</reference>
<feature type="domain" description="Reverse transcriptase" evidence="3">
    <location>
        <begin position="462"/>
        <end position="621"/>
    </location>
</feature>
<dbReference type="Proteomes" id="UP000504610">
    <property type="component" value="Unplaced"/>
</dbReference>
<dbReference type="InterPro" id="IPR026960">
    <property type="entry name" value="RVT-Znf"/>
</dbReference>
<keyword evidence="6" id="KW-1185">Reference proteome</keyword>
<dbReference type="GO" id="GO:0003676">
    <property type="term" value="F:nucleic acid binding"/>
    <property type="evidence" value="ECO:0007669"/>
    <property type="project" value="InterPro"/>
</dbReference>
<feature type="compositionally biased region" description="Polar residues" evidence="2">
    <location>
        <begin position="130"/>
        <end position="145"/>
    </location>
</feature>
<dbReference type="Pfam" id="PF13456">
    <property type="entry name" value="RVT_3"/>
    <property type="match status" value="1"/>
</dbReference>
<dbReference type="InterPro" id="IPR000477">
    <property type="entry name" value="RT_dom"/>
</dbReference>
<feature type="domain" description="Reverse transcriptase zinc-binding" evidence="5">
    <location>
        <begin position="928"/>
        <end position="1000"/>
    </location>
</feature>
<sequence>MRWLAMISRYSDPRQVRREDRYGAVHRDGDRMLERAGGKSGPVRASTRYGHRYAPYEHKRPQLWREKHQLAADKHKNLANPPLMITDGISTNASVQARESDTETSTVRGLTSLSGKATQNSGKKLASAIVTPSRSQPKDQNVTTRDTNVAKQIPFSLMEEDNNEDQMIGALQEEDDLLGEDLKEMEEDLSAKEKVLYQSDMAHDRDESPRATHLGLGSDHRPVLADILVRPTRRRKKFKFDKRWLDNEELRQVILEGWKSDDLPPEANIMEHIASCRKALSKWRRENDVKSAKLVEELKEKVEDLYSNDDATSEEIAAALKELSNALKAEEIARNRITQLLDENGNVVEDEEGLVAIATSYFRQIFESSDPEDIAEALSEVKTTITGAINEDLTAPVTGWEVKLALFAMHPEKAPGPDGMTSIFYQKYWDIVKDDLTRMVNQFLFQGTMAEGLNDTNICLIPKTTKPNEMTQFRPISLCNVSYKIISKVLCQRLKKVLPQRIFETQSAFVEGRQITYNIMIAQEMFHALRTKPAGKVKRMGIKTDMSKAYDRMKWSFIKAVMRKMGFSEIWIDWIMRCITSVRYKVLINGDPRGNIVPERGLRQGDPLSPFIFILCTEALRIPASERQLIKDTLGIQNEGGMGSYLGIPEDISGSKCKLFAFLKEKLSHRVNGWTGRLLSKGGKEVLIESILLALPTYVMSSFLLPLEICENLASAIAQFWWSSNPPKRGIHWATWDKMCAPRDEGGIGFRLIHEFNLALLAKQLWRLVQFPDSLVARVLRGKYYRLSLPLRLGSVDNPSYVWTSITAARELLLLGIQNKVHSGYEIKVWQDPWIPTTPARSARPRVPVVNPNMLVSSLIDFQTKEWDEQLLEQYVDQEDIPMIQSLAISPTHKRDTFCWSYTKNGQYTFKSGYWVARNILRKNEEVQVLEPIITKLQAFAWTVNAPQKIRHFIWQLITGQIAVTRNLARRNMRCDNYCPRCAEPEESVTHAIFECPPALQARNDKLFRGIDRDPVELVRYAESECQAWHNAREMIPTAPVEQSSDQSQVLSLGDICMVDGSWTSTDHYTGLGWAWKDSTGKIQLMGTRNLRRRETPLHSELKALKWAMETMLQHSDCQRFGTDCKDLIVMIKEPQAWPTFSTELETINMLKMCFTEFTIHYIPRNQNVVADSLARTARTFHRSLCYFGCSIPPYIILRIRYWAT</sequence>
<feature type="domain" description="RNase H type-1" evidence="4">
    <location>
        <begin position="1059"/>
        <end position="1177"/>
    </location>
</feature>
<evidence type="ECO:0000313" key="7">
    <source>
        <dbReference type="RefSeq" id="XP_056855144.1"/>
    </source>
</evidence>
<accession>A0A9W3CUJ8</accession>
<feature type="compositionally biased region" description="Polar residues" evidence="2">
    <location>
        <begin position="97"/>
        <end position="122"/>
    </location>
</feature>
<organism evidence="6 7">
    <name type="scientific">Raphanus sativus</name>
    <name type="common">Radish</name>
    <name type="synonym">Raphanus raphanistrum var. sativus</name>
    <dbReference type="NCBI Taxonomy" id="3726"/>
    <lineage>
        <taxon>Eukaryota</taxon>
        <taxon>Viridiplantae</taxon>
        <taxon>Streptophyta</taxon>
        <taxon>Embryophyta</taxon>
        <taxon>Tracheophyta</taxon>
        <taxon>Spermatophyta</taxon>
        <taxon>Magnoliopsida</taxon>
        <taxon>eudicotyledons</taxon>
        <taxon>Gunneridae</taxon>
        <taxon>Pentapetalae</taxon>
        <taxon>rosids</taxon>
        <taxon>malvids</taxon>
        <taxon>Brassicales</taxon>
        <taxon>Brassicaceae</taxon>
        <taxon>Brassiceae</taxon>
        <taxon>Raphanus</taxon>
    </lineage>
</organism>
<evidence type="ECO:0000256" key="2">
    <source>
        <dbReference type="SAM" id="MobiDB-lite"/>
    </source>
</evidence>
<evidence type="ECO:0000259" key="3">
    <source>
        <dbReference type="Pfam" id="PF00078"/>
    </source>
</evidence>
<protein>
    <submittedName>
        <fullName evidence="7">Uncharacterized protein LOC130504547</fullName>
    </submittedName>
</protein>
<evidence type="ECO:0000256" key="1">
    <source>
        <dbReference type="SAM" id="Coils"/>
    </source>
</evidence>
<dbReference type="GeneID" id="130504547"/>
<keyword evidence="1" id="KW-0175">Coiled coil</keyword>
<dbReference type="PANTHER" id="PTHR46890">
    <property type="entry name" value="NON-LTR RETROLELEMENT REVERSE TRANSCRIPTASE-LIKE PROTEIN-RELATED"/>
    <property type="match status" value="1"/>
</dbReference>
<dbReference type="InterPro" id="IPR002156">
    <property type="entry name" value="RNaseH_domain"/>
</dbReference>
<dbReference type="CDD" id="cd01650">
    <property type="entry name" value="RT_nLTR_like"/>
    <property type="match status" value="1"/>
</dbReference>
<dbReference type="PANTHER" id="PTHR46890:SF48">
    <property type="entry name" value="RNA-DIRECTED DNA POLYMERASE"/>
    <property type="match status" value="1"/>
</dbReference>
<dbReference type="GO" id="GO:0004523">
    <property type="term" value="F:RNA-DNA hybrid ribonuclease activity"/>
    <property type="evidence" value="ECO:0007669"/>
    <property type="project" value="InterPro"/>
</dbReference>
<dbReference type="Pfam" id="PF13966">
    <property type="entry name" value="zf-RVT"/>
    <property type="match status" value="1"/>
</dbReference>
<gene>
    <name evidence="7" type="primary">LOC130504547</name>
</gene>